<dbReference type="AlphaFoldDB" id="A0A023BYF9"/>
<dbReference type="PANTHER" id="PTHR34109:SF1">
    <property type="entry name" value="VOC DOMAIN-CONTAINING PROTEIN"/>
    <property type="match status" value="1"/>
</dbReference>
<proteinExistence type="predicted"/>
<evidence type="ECO:0000313" key="3">
    <source>
        <dbReference type="Proteomes" id="UP000023541"/>
    </source>
</evidence>
<sequence length="127" mass="14575">MQRMKITAGHQQAMPYIVVEKAEDFIDFIRKIFQAQEMIRSLDVDNRIQHSEIRIGDTTILLTEASKHNPAHPGCMYVYVKDTDQTYYEAIDAGAKSLMKPMEEDYGARGAGFRDPFGNTWWIATLN</sequence>
<dbReference type="RefSeq" id="WP_081801984.1">
    <property type="nucleotide sequence ID" value="NZ_AQRA01000002.1"/>
</dbReference>
<dbReference type="InterPro" id="IPR029068">
    <property type="entry name" value="Glyas_Bleomycin-R_OHBP_Dase"/>
</dbReference>
<dbReference type="Pfam" id="PF00903">
    <property type="entry name" value="Glyoxalase"/>
    <property type="match status" value="1"/>
</dbReference>
<dbReference type="eggNOG" id="COG2764">
    <property type="taxonomic scope" value="Bacteria"/>
</dbReference>
<gene>
    <name evidence="2" type="ORF">ATO12_10380</name>
</gene>
<reference evidence="2 3" key="1">
    <citation type="submission" date="2014-04" db="EMBL/GenBank/DDBJ databases">
        <title>Aquimarina sp. 22II-S11-z7 Genome Sequencing.</title>
        <authorList>
            <person name="Lai Q."/>
        </authorList>
    </citation>
    <scope>NUCLEOTIDE SEQUENCE [LARGE SCALE GENOMIC DNA]</scope>
    <source>
        <strain evidence="2 3">22II-S11-z7</strain>
    </source>
</reference>
<dbReference type="OrthoDB" id="9795306at2"/>
<feature type="domain" description="Glyoxalase/fosfomycin resistance/dioxygenase" evidence="1">
    <location>
        <begin position="17"/>
        <end position="123"/>
    </location>
</feature>
<dbReference type="Proteomes" id="UP000023541">
    <property type="component" value="Unassembled WGS sequence"/>
</dbReference>
<protein>
    <recommendedName>
        <fullName evidence="1">Glyoxalase/fosfomycin resistance/dioxygenase domain-containing protein</fullName>
    </recommendedName>
</protein>
<dbReference type="PANTHER" id="PTHR34109">
    <property type="entry name" value="BNAUNNG04460D PROTEIN-RELATED"/>
    <property type="match status" value="1"/>
</dbReference>
<name>A0A023BYF9_9FLAO</name>
<dbReference type="InterPro" id="IPR004360">
    <property type="entry name" value="Glyas_Fos-R_dOase_dom"/>
</dbReference>
<comment type="caution">
    <text evidence="2">The sequence shown here is derived from an EMBL/GenBank/DDBJ whole genome shotgun (WGS) entry which is preliminary data.</text>
</comment>
<organism evidence="2 3">
    <name type="scientific">Aquimarina atlantica</name>
    <dbReference type="NCBI Taxonomy" id="1317122"/>
    <lineage>
        <taxon>Bacteria</taxon>
        <taxon>Pseudomonadati</taxon>
        <taxon>Bacteroidota</taxon>
        <taxon>Flavobacteriia</taxon>
        <taxon>Flavobacteriales</taxon>
        <taxon>Flavobacteriaceae</taxon>
        <taxon>Aquimarina</taxon>
    </lineage>
</organism>
<dbReference type="EMBL" id="AQRA01000002">
    <property type="protein sequence ID" value="EZH75122.1"/>
    <property type="molecule type" value="Genomic_DNA"/>
</dbReference>
<keyword evidence="3" id="KW-1185">Reference proteome</keyword>
<dbReference type="SUPFAM" id="SSF54593">
    <property type="entry name" value="Glyoxalase/Bleomycin resistance protein/Dihydroxybiphenyl dioxygenase"/>
    <property type="match status" value="1"/>
</dbReference>
<dbReference type="STRING" id="1317122.ATO12_10380"/>
<evidence type="ECO:0000313" key="2">
    <source>
        <dbReference type="EMBL" id="EZH75122.1"/>
    </source>
</evidence>
<dbReference type="CDD" id="cd07246">
    <property type="entry name" value="VOC_like"/>
    <property type="match status" value="1"/>
</dbReference>
<dbReference type="Gene3D" id="3.30.720.110">
    <property type="match status" value="1"/>
</dbReference>
<dbReference type="Gene3D" id="3.30.720.120">
    <property type="match status" value="1"/>
</dbReference>
<accession>A0A023BYF9</accession>
<evidence type="ECO:0000259" key="1">
    <source>
        <dbReference type="Pfam" id="PF00903"/>
    </source>
</evidence>